<dbReference type="OrthoDB" id="28186at2759"/>
<dbReference type="GO" id="GO:0015643">
    <property type="term" value="F:toxic substance binding"/>
    <property type="evidence" value="ECO:0007669"/>
    <property type="project" value="InterPro"/>
</dbReference>
<dbReference type="VEuPathDB" id="AmoebaDB:EIN_400370"/>
<feature type="transmembrane region" description="Helical" evidence="7">
    <location>
        <begin position="75"/>
        <end position="94"/>
    </location>
</feature>
<dbReference type="GeneID" id="14890836"/>
<feature type="transmembrane region" description="Helical" evidence="7">
    <location>
        <begin position="430"/>
        <end position="456"/>
    </location>
</feature>
<evidence type="ECO:0000256" key="1">
    <source>
        <dbReference type="ARBA" id="ARBA00004141"/>
    </source>
</evidence>
<keyword evidence="3 7" id="KW-1133">Transmembrane helix</keyword>
<reference evidence="9 10" key="1">
    <citation type="submission" date="2012-10" db="EMBL/GenBank/DDBJ databases">
        <authorList>
            <person name="Zafar N."/>
            <person name="Inman J."/>
            <person name="Hall N."/>
            <person name="Lorenzi H."/>
            <person name="Caler E."/>
        </authorList>
    </citation>
    <scope>NUCLEOTIDE SEQUENCE [LARGE SCALE GENOMIC DNA]</scope>
    <source>
        <strain evidence="9 10">IP1</strain>
    </source>
</reference>
<dbReference type="EMBL" id="KB206411">
    <property type="protein sequence ID" value="ELP91947.1"/>
    <property type="molecule type" value="Genomic_DNA"/>
</dbReference>
<organism evidence="9 10">
    <name type="scientific">Entamoeba invadens IP1</name>
    <dbReference type="NCBI Taxonomy" id="370355"/>
    <lineage>
        <taxon>Eukaryota</taxon>
        <taxon>Amoebozoa</taxon>
        <taxon>Evosea</taxon>
        <taxon>Archamoebae</taxon>
        <taxon>Mastigamoebida</taxon>
        <taxon>Entamoebidae</taxon>
        <taxon>Entamoeba</taxon>
    </lineage>
</organism>
<proteinExistence type="predicted"/>
<dbReference type="PANTHER" id="PTHR31918">
    <property type="entry name" value="TRANSMEMBRANE PROTEIN 181"/>
    <property type="match status" value="1"/>
</dbReference>
<dbReference type="Pfam" id="PF06664">
    <property type="entry name" value="WLS-like_TM"/>
    <property type="match status" value="1"/>
</dbReference>
<feature type="transmembrane region" description="Helical" evidence="7">
    <location>
        <begin position="393"/>
        <end position="418"/>
    </location>
</feature>
<keyword evidence="2 7" id="KW-0812">Transmembrane</keyword>
<feature type="transmembrane region" description="Helical" evidence="7">
    <location>
        <begin position="462"/>
        <end position="482"/>
    </location>
</feature>
<evidence type="ECO:0000313" key="9">
    <source>
        <dbReference type="EMBL" id="ELP91947.1"/>
    </source>
</evidence>
<dbReference type="OMA" id="SGFFAGW"/>
<feature type="transmembrane region" description="Helical" evidence="7">
    <location>
        <begin position="308"/>
        <end position="330"/>
    </location>
</feature>
<comment type="subcellular location">
    <subcellularLocation>
        <location evidence="1">Membrane</location>
        <topology evidence="1">Multi-pass membrane protein</topology>
    </subcellularLocation>
</comment>
<dbReference type="AlphaFoldDB" id="A0A0A1UAA0"/>
<sequence>MSDIKDTPSQNGTELMEPMADGKDTEEVAHEDVVQENAQMEEEIHKMSSTTTTTLQNKEVLVPLIQVVSYKVTGIVFFIFLLLVIGSLIGTVYIPSPFTLVSGPTWQCTCPTRPTVFDPSCCYGDLLQQNTISMDIGPFTELNEEFRLSGVFVTTNKVKFNTKLQLKMTINGTDDARRNYELYKDYRYDATLNCHDLKCDEITFFTYHILSFRYYNVTLTLVEPVEDAIKAEVGEMTYSLRVVNKKYTLSFVIWRFVFVLVSCVVTGLFTIFSRKYPFDNWPFENKSVFVLLLVLIFLNNPFYTYQFVFGGVFFVFLDMVVTAFFCVYVLMEVLIVFEALRKPISWRTQLGFWIGRIMFFIAFFIVILVTLLYNEGFNFTNPTYAPLKDKKNIVFSCFVGVFVLMYIGWLLFSVIRTFSEAKKVGNAKRVIAFGVLMFVAIFIFVVLLIVAFFLGFENSATTYLATISYANFFVYLLAFFYLPTPSKKLWNKAKAILVKTEDITQYKELQTTDYTEHPSFVTAKDGESSDIED</sequence>
<keyword evidence="10" id="KW-1185">Reference proteome</keyword>
<name>A0A0A1UAA0_ENTIV</name>
<evidence type="ECO:0000256" key="4">
    <source>
        <dbReference type="ARBA" id="ARBA00023136"/>
    </source>
</evidence>
<evidence type="ECO:0000256" key="7">
    <source>
        <dbReference type="SAM" id="Phobius"/>
    </source>
</evidence>
<dbReference type="PANTHER" id="PTHR31918:SF1">
    <property type="entry name" value="TRANSMEMBRANE PROTEIN 181"/>
    <property type="match status" value="1"/>
</dbReference>
<evidence type="ECO:0000256" key="5">
    <source>
        <dbReference type="SAM" id="Coils"/>
    </source>
</evidence>
<evidence type="ECO:0000256" key="6">
    <source>
        <dbReference type="SAM" id="MobiDB-lite"/>
    </source>
</evidence>
<protein>
    <submittedName>
        <fullName evidence="9">Transmembrane protein, putative</fullName>
    </submittedName>
</protein>
<dbReference type="Proteomes" id="UP000014680">
    <property type="component" value="Unassembled WGS sequence"/>
</dbReference>
<dbReference type="InterPro" id="IPR047843">
    <property type="entry name" value="WLS-like_TM"/>
</dbReference>
<feature type="transmembrane region" description="Helical" evidence="7">
    <location>
        <begin position="350"/>
        <end position="373"/>
    </location>
</feature>
<feature type="transmembrane region" description="Helical" evidence="7">
    <location>
        <begin position="283"/>
        <end position="302"/>
    </location>
</feature>
<keyword evidence="4 7" id="KW-0472">Membrane</keyword>
<dbReference type="GO" id="GO:0016020">
    <property type="term" value="C:membrane"/>
    <property type="evidence" value="ECO:0007669"/>
    <property type="project" value="UniProtKB-SubCell"/>
</dbReference>
<evidence type="ECO:0000256" key="3">
    <source>
        <dbReference type="ARBA" id="ARBA00022989"/>
    </source>
</evidence>
<evidence type="ECO:0000256" key="2">
    <source>
        <dbReference type="ARBA" id="ARBA00022692"/>
    </source>
</evidence>
<accession>A0A0A1UAA0</accession>
<keyword evidence="5" id="KW-0175">Coiled coil</keyword>
<feature type="coiled-coil region" evidence="5">
    <location>
        <begin position="23"/>
        <end position="50"/>
    </location>
</feature>
<feature type="transmembrane region" description="Helical" evidence="7">
    <location>
        <begin position="252"/>
        <end position="271"/>
    </location>
</feature>
<feature type="domain" description="Wntless-like transmembrane" evidence="8">
    <location>
        <begin position="244"/>
        <end position="484"/>
    </location>
</feature>
<dbReference type="InterPro" id="IPR040416">
    <property type="entry name" value="TMEM181"/>
</dbReference>
<dbReference type="KEGG" id="eiv:EIN_400370"/>
<feature type="region of interest" description="Disordered" evidence="6">
    <location>
        <begin position="1"/>
        <end position="23"/>
    </location>
</feature>
<dbReference type="RefSeq" id="XP_004258718.1">
    <property type="nucleotide sequence ID" value="XM_004258670.1"/>
</dbReference>
<evidence type="ECO:0000313" key="10">
    <source>
        <dbReference type="Proteomes" id="UP000014680"/>
    </source>
</evidence>
<evidence type="ECO:0000259" key="8">
    <source>
        <dbReference type="Pfam" id="PF06664"/>
    </source>
</evidence>
<gene>
    <name evidence="9" type="ORF">EIN_400370</name>
</gene>